<proteinExistence type="predicted"/>
<organism evidence="1 2">
    <name type="scientific">Tritrichomonas foetus</name>
    <dbReference type="NCBI Taxonomy" id="1144522"/>
    <lineage>
        <taxon>Eukaryota</taxon>
        <taxon>Metamonada</taxon>
        <taxon>Parabasalia</taxon>
        <taxon>Tritrichomonadida</taxon>
        <taxon>Tritrichomonadidae</taxon>
        <taxon>Tritrichomonas</taxon>
    </lineage>
</organism>
<dbReference type="VEuPathDB" id="TrichDB:TRFO_04312"/>
<name>A0A1J4KFT7_9EUKA</name>
<accession>A0A1J4KFT7</accession>
<dbReference type="EMBL" id="MLAK01000616">
    <property type="protein sequence ID" value="OHT10279.1"/>
    <property type="molecule type" value="Genomic_DNA"/>
</dbReference>
<reference evidence="1" key="1">
    <citation type="submission" date="2016-10" db="EMBL/GenBank/DDBJ databases">
        <authorList>
            <person name="Benchimol M."/>
            <person name="Almeida L.G."/>
            <person name="Vasconcelos A.T."/>
            <person name="Perreira-Neves A."/>
            <person name="Rosa I.A."/>
            <person name="Tasca T."/>
            <person name="Bogo M.R."/>
            <person name="de Souza W."/>
        </authorList>
    </citation>
    <scope>NUCLEOTIDE SEQUENCE [LARGE SCALE GENOMIC DNA]</scope>
    <source>
        <strain evidence="1">K</strain>
    </source>
</reference>
<keyword evidence="2" id="KW-1185">Reference proteome</keyword>
<dbReference type="AlphaFoldDB" id="A0A1J4KFT7"/>
<evidence type="ECO:0000313" key="2">
    <source>
        <dbReference type="Proteomes" id="UP000179807"/>
    </source>
</evidence>
<gene>
    <name evidence="1" type="ORF">TRFO_04312</name>
</gene>
<dbReference type="RefSeq" id="XP_068363415.1">
    <property type="nucleotide sequence ID" value="XM_068491814.1"/>
</dbReference>
<dbReference type="Proteomes" id="UP000179807">
    <property type="component" value="Unassembled WGS sequence"/>
</dbReference>
<sequence>MAQSHSSHHPTKQKSARFHITRQTSHAFNLTQHKLTFFFQFHQITKSPSGTLQIQKTANVVQQAHQTELFKVRSPVLHGITNHRFHHSSLYAIQAAFALFGIFVQTARLTISPIQHSNPNYPISHSLQSIRHFSLRPQVIHAIASFLFGTFVIRHSQPTNYMAIHQASSN</sequence>
<dbReference type="GeneID" id="94826518"/>
<protein>
    <submittedName>
        <fullName evidence="1">Uncharacterized protein</fullName>
    </submittedName>
</protein>
<evidence type="ECO:0000313" key="1">
    <source>
        <dbReference type="EMBL" id="OHT10279.1"/>
    </source>
</evidence>
<comment type="caution">
    <text evidence="1">The sequence shown here is derived from an EMBL/GenBank/DDBJ whole genome shotgun (WGS) entry which is preliminary data.</text>
</comment>